<organism evidence="1 2">
    <name type="scientific">Camellia lanceoleosa</name>
    <dbReference type="NCBI Taxonomy" id="1840588"/>
    <lineage>
        <taxon>Eukaryota</taxon>
        <taxon>Viridiplantae</taxon>
        <taxon>Streptophyta</taxon>
        <taxon>Embryophyta</taxon>
        <taxon>Tracheophyta</taxon>
        <taxon>Spermatophyta</taxon>
        <taxon>Magnoliopsida</taxon>
        <taxon>eudicotyledons</taxon>
        <taxon>Gunneridae</taxon>
        <taxon>Pentapetalae</taxon>
        <taxon>asterids</taxon>
        <taxon>Ericales</taxon>
        <taxon>Theaceae</taxon>
        <taxon>Camellia</taxon>
    </lineage>
</organism>
<keyword evidence="1" id="KW-0808">Transferase</keyword>
<evidence type="ECO:0000313" key="1">
    <source>
        <dbReference type="EMBL" id="KAI7985238.1"/>
    </source>
</evidence>
<dbReference type="EMBL" id="CM045772">
    <property type="protein sequence ID" value="KAI7985238.1"/>
    <property type="molecule type" value="Genomic_DNA"/>
</dbReference>
<gene>
    <name evidence="1" type="ORF">LOK49_LG14G01680</name>
</gene>
<proteinExistence type="predicted"/>
<name>A0ACC0FAS5_9ERIC</name>
<protein>
    <submittedName>
        <fullName evidence="1">Serine/threonine-protein kinase CPE1738</fullName>
    </submittedName>
</protein>
<dbReference type="Proteomes" id="UP001060215">
    <property type="component" value="Chromosome 15"/>
</dbReference>
<keyword evidence="2" id="KW-1185">Reference proteome</keyword>
<comment type="caution">
    <text evidence="1">The sequence shown here is derived from an EMBL/GenBank/DDBJ whole genome shotgun (WGS) entry which is preliminary data.</text>
</comment>
<evidence type="ECO:0000313" key="2">
    <source>
        <dbReference type="Proteomes" id="UP001060215"/>
    </source>
</evidence>
<keyword evidence="1" id="KW-0418">Kinase</keyword>
<accession>A0ACC0FAS5</accession>
<sequence length="145" mass="16388">MVLIMRSLRSRKVSLAMETVIQRTYHQKIKQQTGLFSDSEETQMETHPLAYTNGCEVCRDLDCVHSSGYVHRALQPDNIIIVPVSTSTRTETEYVAKNGDFGLANAEKQMMTTSKSYKLRGNIRYLSPETVVDRGLQQETPSSNV</sequence>
<reference evidence="1 2" key="1">
    <citation type="journal article" date="2022" name="Plant J.">
        <title>Chromosome-level genome of Camellia lanceoleosa provides a valuable resource for understanding genome evolution and self-incompatibility.</title>
        <authorList>
            <person name="Gong W."/>
            <person name="Xiao S."/>
            <person name="Wang L."/>
            <person name="Liao Z."/>
            <person name="Chang Y."/>
            <person name="Mo W."/>
            <person name="Hu G."/>
            <person name="Li W."/>
            <person name="Zhao G."/>
            <person name="Zhu H."/>
            <person name="Hu X."/>
            <person name="Ji K."/>
            <person name="Xiang X."/>
            <person name="Song Q."/>
            <person name="Yuan D."/>
            <person name="Jin S."/>
            <person name="Zhang L."/>
        </authorList>
    </citation>
    <scope>NUCLEOTIDE SEQUENCE [LARGE SCALE GENOMIC DNA]</scope>
    <source>
        <strain evidence="1">SQ_2022a</strain>
    </source>
</reference>